<name>A0A183DUJ2_9BILA</name>
<dbReference type="WBParaSite" id="GPUH_0001239701-mRNA-1">
    <property type="protein sequence ID" value="GPUH_0001239701-mRNA-1"/>
    <property type="gene ID" value="GPUH_0001239701"/>
</dbReference>
<dbReference type="EMBL" id="UYRT01079275">
    <property type="protein sequence ID" value="VDN20356.1"/>
    <property type="molecule type" value="Genomic_DNA"/>
</dbReference>
<evidence type="ECO:0000313" key="2">
    <source>
        <dbReference type="Proteomes" id="UP000271098"/>
    </source>
</evidence>
<protein>
    <submittedName>
        <fullName evidence="3">CMP/dCMP-type deaminase domain-containing protein</fullName>
    </submittedName>
</protein>
<reference evidence="3" key="1">
    <citation type="submission" date="2016-06" db="UniProtKB">
        <authorList>
            <consortium name="WormBaseParasite"/>
        </authorList>
    </citation>
    <scope>IDENTIFICATION</scope>
</reference>
<proteinExistence type="predicted"/>
<gene>
    <name evidence="1" type="ORF">GPUH_LOCUS12383</name>
</gene>
<dbReference type="SUPFAM" id="SSF63748">
    <property type="entry name" value="Tudor/PWWP/MBT"/>
    <property type="match status" value="1"/>
</dbReference>
<keyword evidence="2" id="KW-1185">Reference proteome</keyword>
<reference evidence="1 2" key="2">
    <citation type="submission" date="2018-11" db="EMBL/GenBank/DDBJ databases">
        <authorList>
            <consortium name="Pathogen Informatics"/>
        </authorList>
    </citation>
    <scope>NUCLEOTIDE SEQUENCE [LARGE SCALE GENOMIC DNA]</scope>
</reference>
<evidence type="ECO:0000313" key="3">
    <source>
        <dbReference type="WBParaSite" id="GPUH_0001239701-mRNA-1"/>
    </source>
</evidence>
<dbReference type="OrthoDB" id="5838466at2759"/>
<accession>A0A183DUJ2</accession>
<dbReference type="Proteomes" id="UP000271098">
    <property type="component" value="Unassembled WGS sequence"/>
</dbReference>
<dbReference type="AlphaFoldDB" id="A0A183DUJ2"/>
<evidence type="ECO:0000313" key="1">
    <source>
        <dbReference type="EMBL" id="VDN20356.1"/>
    </source>
</evidence>
<organism evidence="3">
    <name type="scientific">Gongylonema pulchrum</name>
    <dbReference type="NCBI Taxonomy" id="637853"/>
    <lineage>
        <taxon>Eukaryota</taxon>
        <taxon>Metazoa</taxon>
        <taxon>Ecdysozoa</taxon>
        <taxon>Nematoda</taxon>
        <taxon>Chromadorea</taxon>
        <taxon>Rhabditida</taxon>
        <taxon>Spirurina</taxon>
        <taxon>Spiruromorpha</taxon>
        <taxon>Spiruroidea</taxon>
        <taxon>Gongylonematidae</taxon>
        <taxon>Gongylonema</taxon>
    </lineage>
</organism>
<sequence>MYKRLLTSGISSDLITARNTAKTHDRMGPPVRIANDSAFYSNFPCEICIVNLNYALERAYIIRRPTPDSYVIYLLDKGLQGEAKFDDIYEIPPEMQNIGLFCCICPIEVPTAYQRDHFVRSAVVGGYARGRLLVEKNGNHEELQHIVNDTQIVLD</sequence>